<evidence type="ECO:0008006" key="4">
    <source>
        <dbReference type="Google" id="ProtNLM"/>
    </source>
</evidence>
<dbReference type="InterPro" id="IPR011050">
    <property type="entry name" value="Pectin_lyase_fold/virulence"/>
</dbReference>
<proteinExistence type="predicted"/>
<feature type="signal peptide" evidence="1">
    <location>
        <begin position="1"/>
        <end position="20"/>
    </location>
</feature>
<dbReference type="OrthoDB" id="5488826at2"/>
<dbReference type="SUPFAM" id="SSF51126">
    <property type="entry name" value="Pectin lyase-like"/>
    <property type="match status" value="1"/>
</dbReference>
<reference evidence="3" key="1">
    <citation type="submission" date="2017-09" db="EMBL/GenBank/DDBJ databases">
        <authorList>
            <person name="Feng G."/>
            <person name="Zhu H."/>
        </authorList>
    </citation>
    <scope>NUCLEOTIDE SEQUENCE [LARGE SCALE GENOMIC DNA]</scope>
    <source>
        <strain evidence="3">1PNM-20</strain>
    </source>
</reference>
<dbReference type="EMBL" id="NSLI01000002">
    <property type="protein sequence ID" value="PAX09077.1"/>
    <property type="molecule type" value="Genomic_DNA"/>
</dbReference>
<dbReference type="Proteomes" id="UP000218151">
    <property type="component" value="Unassembled WGS sequence"/>
</dbReference>
<evidence type="ECO:0000313" key="2">
    <source>
        <dbReference type="EMBL" id="PAX09077.1"/>
    </source>
</evidence>
<organism evidence="2 3">
    <name type="scientific">Sphingomonas lenta</name>
    <dbReference type="NCBI Taxonomy" id="1141887"/>
    <lineage>
        <taxon>Bacteria</taxon>
        <taxon>Pseudomonadati</taxon>
        <taxon>Pseudomonadota</taxon>
        <taxon>Alphaproteobacteria</taxon>
        <taxon>Sphingomonadales</taxon>
        <taxon>Sphingomonadaceae</taxon>
        <taxon>Sphingomonas</taxon>
    </lineage>
</organism>
<sequence>MQKGSAALLAAVSMAGVAYAAATVFDDSNDAMASDAVVVVPSATQPAIAGSASSFEVAAAAWRSALYPTDWLPLHAGGAATSDGKFLHDFSYAGYLEGSVPIPTTVGANAVRTLAASTWGNGTSDATTGIQQAIDQVCAGGGGTVNLGAGTYRIRPQGSNDYALRMPCRDLIVRGAVDSAGLPATFLFNDEPVMRGKRVIVMGESTRGIYATLFDKPGNVANNKVAITQDLLRPTRTIPVASTTGYSPGDYVAITFDWSDAFKADHGMQQYWPVEKVQGMLFYRRVLSADATAKTVTVDIPLRYPVKLRDNPRMYEPRAYFANLGLENVSIGMRENNTSGTGDNDVYTAGTGAWEMDQATAVQVVLARHSWIRNVRSHRPSVNARDVHLLSNGIHITASTRSLTVQNVHLAKPQYRGFNGNGYLIYLDGAETLVRDSSATAGRHNFLWTGASTSGNVIYMTRSINGRLEDDFHGYLSPANLVDNHYLQNTRLNSINRQADSNGAGHTSSQSVFWNTRGNPEWTLTYIRSQQFGWGYVIGTQGRGTGGVDATGDHVEGLGIGADLQPQSLYLDQKAKRDANPNY</sequence>
<gene>
    <name evidence="2" type="ORF">CKY28_07055</name>
</gene>
<dbReference type="AlphaFoldDB" id="A0A2A2SIH3"/>
<dbReference type="Gene3D" id="2.160.20.10">
    <property type="entry name" value="Single-stranded right-handed beta-helix, Pectin lyase-like"/>
    <property type="match status" value="1"/>
</dbReference>
<dbReference type="InterPro" id="IPR012334">
    <property type="entry name" value="Pectin_lyas_fold"/>
</dbReference>
<feature type="chain" id="PRO_5013127509" description="Pectate lyase superfamily protein domain-containing protein" evidence="1">
    <location>
        <begin position="21"/>
        <end position="583"/>
    </location>
</feature>
<dbReference type="RefSeq" id="WP_095997575.1">
    <property type="nucleotide sequence ID" value="NZ_NSLI01000002.1"/>
</dbReference>
<accession>A0A2A2SIH3</accession>
<name>A0A2A2SIH3_9SPHN</name>
<keyword evidence="3" id="KW-1185">Reference proteome</keyword>
<keyword evidence="1" id="KW-0732">Signal</keyword>
<comment type="caution">
    <text evidence="2">The sequence shown here is derived from an EMBL/GenBank/DDBJ whole genome shotgun (WGS) entry which is preliminary data.</text>
</comment>
<protein>
    <recommendedName>
        <fullName evidence="4">Pectate lyase superfamily protein domain-containing protein</fullName>
    </recommendedName>
</protein>
<evidence type="ECO:0000313" key="3">
    <source>
        <dbReference type="Proteomes" id="UP000218151"/>
    </source>
</evidence>
<evidence type="ECO:0000256" key="1">
    <source>
        <dbReference type="SAM" id="SignalP"/>
    </source>
</evidence>